<evidence type="ECO:0000259" key="9">
    <source>
        <dbReference type="PROSITE" id="PS51012"/>
    </source>
</evidence>
<dbReference type="Proteomes" id="UP000199031">
    <property type="component" value="Unassembled WGS sequence"/>
</dbReference>
<dbReference type="PRINTS" id="PR00164">
    <property type="entry name" value="ABC2TRNSPORT"/>
</dbReference>
<evidence type="ECO:0000256" key="7">
    <source>
        <dbReference type="ARBA" id="ARBA00023136"/>
    </source>
</evidence>
<evidence type="ECO:0000256" key="5">
    <source>
        <dbReference type="ARBA" id="ARBA00022692"/>
    </source>
</evidence>
<evidence type="ECO:0000256" key="1">
    <source>
        <dbReference type="ARBA" id="ARBA00004651"/>
    </source>
</evidence>
<feature type="transmembrane region" description="Helical" evidence="8">
    <location>
        <begin position="259"/>
        <end position="279"/>
    </location>
</feature>
<keyword evidence="5 8" id="KW-0812">Transmembrane</keyword>
<dbReference type="STRING" id="1465490.SAMN05444277_11498"/>
<dbReference type="PROSITE" id="PS51012">
    <property type="entry name" value="ABC_TM2"/>
    <property type="match status" value="1"/>
</dbReference>
<accession>A0A1I5YWD0</accession>
<evidence type="ECO:0000256" key="3">
    <source>
        <dbReference type="ARBA" id="ARBA00022448"/>
    </source>
</evidence>
<feature type="domain" description="ABC transmembrane type-2" evidence="9">
    <location>
        <begin position="136"/>
        <end position="371"/>
    </location>
</feature>
<comment type="similarity">
    <text evidence="2 8">Belongs to the ABC-2 integral membrane protein family.</text>
</comment>
<dbReference type="GO" id="GO:0140359">
    <property type="term" value="F:ABC-type transporter activity"/>
    <property type="evidence" value="ECO:0007669"/>
    <property type="project" value="InterPro"/>
</dbReference>
<keyword evidence="4 8" id="KW-1003">Cell membrane</keyword>
<dbReference type="EMBL" id="FOXQ01000014">
    <property type="protein sequence ID" value="SFQ48529.1"/>
    <property type="molecule type" value="Genomic_DNA"/>
</dbReference>
<dbReference type="RefSeq" id="WP_090662311.1">
    <property type="nucleotide sequence ID" value="NZ_FOXQ01000014.1"/>
</dbReference>
<keyword evidence="7 8" id="KW-0472">Membrane</keyword>
<evidence type="ECO:0000256" key="2">
    <source>
        <dbReference type="ARBA" id="ARBA00007783"/>
    </source>
</evidence>
<dbReference type="OrthoDB" id="9808686at2"/>
<dbReference type="InterPro" id="IPR051449">
    <property type="entry name" value="ABC-2_transporter_component"/>
</dbReference>
<evidence type="ECO:0000313" key="11">
    <source>
        <dbReference type="Proteomes" id="UP000199031"/>
    </source>
</evidence>
<feature type="transmembrane region" description="Helical" evidence="8">
    <location>
        <begin position="350"/>
        <end position="368"/>
    </location>
</feature>
<feature type="transmembrane region" description="Helical" evidence="8">
    <location>
        <begin position="291"/>
        <end position="310"/>
    </location>
</feature>
<dbReference type="InterPro" id="IPR047817">
    <property type="entry name" value="ABC2_TM_bact-type"/>
</dbReference>
<feature type="transmembrane region" description="Helical" evidence="8">
    <location>
        <begin position="179"/>
        <end position="202"/>
    </location>
</feature>
<evidence type="ECO:0000256" key="4">
    <source>
        <dbReference type="ARBA" id="ARBA00022475"/>
    </source>
</evidence>
<name>A0A1I5YWD0_9BACT</name>
<evidence type="ECO:0000256" key="6">
    <source>
        <dbReference type="ARBA" id="ARBA00022989"/>
    </source>
</evidence>
<evidence type="ECO:0000313" key="10">
    <source>
        <dbReference type="EMBL" id="SFQ48529.1"/>
    </source>
</evidence>
<keyword evidence="3 8" id="KW-0813">Transport</keyword>
<protein>
    <recommendedName>
        <fullName evidence="8">Transport permease protein</fullName>
    </recommendedName>
</protein>
<dbReference type="InterPro" id="IPR000412">
    <property type="entry name" value="ABC_2_transport"/>
</dbReference>
<dbReference type="InterPro" id="IPR013525">
    <property type="entry name" value="ABC2_TM"/>
</dbReference>
<dbReference type="PANTHER" id="PTHR30294:SF29">
    <property type="entry name" value="MULTIDRUG ABC TRANSPORTER PERMEASE YBHS-RELATED"/>
    <property type="match status" value="1"/>
</dbReference>
<comment type="subcellular location">
    <subcellularLocation>
        <location evidence="1 8">Cell membrane</location>
        <topology evidence="1 8">Multi-pass membrane protein</topology>
    </subcellularLocation>
</comment>
<dbReference type="AlphaFoldDB" id="A0A1I5YWD0"/>
<feature type="transmembrane region" description="Helical" evidence="8">
    <location>
        <begin position="21"/>
        <end position="40"/>
    </location>
</feature>
<evidence type="ECO:0000256" key="8">
    <source>
        <dbReference type="RuleBase" id="RU361157"/>
    </source>
</evidence>
<keyword evidence="11" id="KW-1185">Reference proteome</keyword>
<reference evidence="10 11" key="1">
    <citation type="submission" date="2016-10" db="EMBL/GenBank/DDBJ databases">
        <authorList>
            <person name="de Groot N.N."/>
        </authorList>
    </citation>
    <scope>NUCLEOTIDE SEQUENCE [LARGE SCALE GENOMIC DNA]</scope>
    <source>
        <strain evidence="10 11">DSM 28286</strain>
    </source>
</reference>
<gene>
    <name evidence="10" type="ORF">SAMN05444277_11498</name>
</gene>
<dbReference type="GO" id="GO:0043190">
    <property type="term" value="C:ATP-binding cassette (ABC) transporter complex"/>
    <property type="evidence" value="ECO:0007669"/>
    <property type="project" value="InterPro"/>
</dbReference>
<keyword evidence="6 8" id="KW-1133">Transmembrane helix</keyword>
<sequence length="372" mass="42070">MRTLRFLLQKEFRQIFRDKSILRVIFIMPAVQLLVLPWAADYEVKNINLAVVDNDRSDYAQKLVSKITASGYFKLDRYTASYADALHEIEKNNADIILEIPASFEKNLIKESASTLFMAVNAVNGTKAGLGASYLQTIVRNFNEDIRTKWVQAPRFNTQSQIDVTHSNWFNLHMNYKSFMVPGIIVILVTMVGSFIAAVNIVREKEIGTIEQINVTPIRKYHFILGKLIPFWVLGLVILTTGLTIAYLAYGIIPVGSIFVIYVFAAVYLLAVLGLGLLVSTFCNTQQQAMLSAFFLMMIFVMLSGLYTSITSMPVWAQWVTKFNPVTYFIEVMRSIVLKGSTFADISKNLLIVFGFAVVLNTWAVLSYRKRA</sequence>
<feature type="transmembrane region" description="Helical" evidence="8">
    <location>
        <begin position="229"/>
        <end position="253"/>
    </location>
</feature>
<dbReference type="PANTHER" id="PTHR30294">
    <property type="entry name" value="MEMBRANE COMPONENT OF ABC TRANSPORTER YHHJ-RELATED"/>
    <property type="match status" value="1"/>
</dbReference>
<dbReference type="Gene3D" id="3.40.1710.10">
    <property type="entry name" value="abc type-2 transporter like domain"/>
    <property type="match status" value="1"/>
</dbReference>
<dbReference type="Pfam" id="PF12698">
    <property type="entry name" value="ABC2_membrane_3"/>
    <property type="match status" value="1"/>
</dbReference>
<proteinExistence type="inferred from homology"/>
<organism evidence="10 11">
    <name type="scientific">Parafilimonas terrae</name>
    <dbReference type="NCBI Taxonomy" id="1465490"/>
    <lineage>
        <taxon>Bacteria</taxon>
        <taxon>Pseudomonadati</taxon>
        <taxon>Bacteroidota</taxon>
        <taxon>Chitinophagia</taxon>
        <taxon>Chitinophagales</taxon>
        <taxon>Chitinophagaceae</taxon>
        <taxon>Parafilimonas</taxon>
    </lineage>
</organism>